<keyword evidence="1" id="KW-1133">Transmembrane helix</keyword>
<feature type="transmembrane region" description="Helical" evidence="1">
    <location>
        <begin position="57"/>
        <end position="76"/>
    </location>
</feature>
<feature type="transmembrane region" description="Helical" evidence="1">
    <location>
        <begin position="30"/>
        <end position="51"/>
    </location>
</feature>
<comment type="caution">
    <text evidence="2">The sequence shown here is derived from an EMBL/GenBank/DDBJ whole genome shotgun (WGS) entry which is preliminary data.</text>
</comment>
<protein>
    <recommendedName>
        <fullName evidence="4">DUF2530 domain-containing protein</fullName>
    </recommendedName>
</protein>
<name>D1NV50_9BIFI</name>
<evidence type="ECO:0008006" key="4">
    <source>
        <dbReference type="Google" id="ProtNLM"/>
    </source>
</evidence>
<dbReference type="eggNOG" id="ENOG50339TH">
    <property type="taxonomic scope" value="Bacteria"/>
</dbReference>
<proteinExistence type="predicted"/>
<gene>
    <name evidence="2" type="ORF">BIFGAL_03732</name>
</gene>
<dbReference type="Proteomes" id="UP000003656">
    <property type="component" value="Unassembled WGS sequence"/>
</dbReference>
<dbReference type="STRING" id="561180.BIFGAL_03732"/>
<keyword evidence="1" id="KW-0472">Membrane</keyword>
<dbReference type="EMBL" id="ABXB03000003">
    <property type="protein sequence ID" value="EFA22701.1"/>
    <property type="molecule type" value="Genomic_DNA"/>
</dbReference>
<organism evidence="2 3">
    <name type="scientific">Bifidobacterium gallicum DSM 20093 = LMG 11596</name>
    <dbReference type="NCBI Taxonomy" id="561180"/>
    <lineage>
        <taxon>Bacteria</taxon>
        <taxon>Bacillati</taxon>
        <taxon>Actinomycetota</taxon>
        <taxon>Actinomycetes</taxon>
        <taxon>Bifidobacteriales</taxon>
        <taxon>Bifidobacteriaceae</taxon>
        <taxon>Bifidobacterium</taxon>
    </lineage>
</organism>
<accession>D1NV50</accession>
<evidence type="ECO:0000313" key="3">
    <source>
        <dbReference type="Proteomes" id="UP000003656"/>
    </source>
</evidence>
<keyword evidence="1" id="KW-0812">Transmembrane</keyword>
<evidence type="ECO:0000256" key="1">
    <source>
        <dbReference type="SAM" id="Phobius"/>
    </source>
</evidence>
<reference evidence="2 3" key="1">
    <citation type="submission" date="2009-11" db="EMBL/GenBank/DDBJ databases">
        <authorList>
            <person name="Weinstock G."/>
            <person name="Sodergren E."/>
            <person name="Clifton S."/>
            <person name="Fulton L."/>
            <person name="Fulton B."/>
            <person name="Courtney L."/>
            <person name="Fronick C."/>
            <person name="Harrison M."/>
            <person name="Strong C."/>
            <person name="Farmer C."/>
            <person name="Delahaunty K."/>
            <person name="Markovic C."/>
            <person name="Hall O."/>
            <person name="Minx P."/>
            <person name="Tomlinson C."/>
            <person name="Mitreva M."/>
            <person name="Nelson J."/>
            <person name="Hou S."/>
            <person name="Wollam A."/>
            <person name="Pepin K.H."/>
            <person name="Johnson M."/>
            <person name="Bhonagiri V."/>
            <person name="Nash W.E."/>
            <person name="Warren W."/>
            <person name="Chinwalla A."/>
            <person name="Mardis E.R."/>
            <person name="Wilson R.K."/>
        </authorList>
    </citation>
    <scope>NUCLEOTIDE SEQUENCE [LARGE SCALE GENOMIC DNA]</scope>
    <source>
        <strain evidence="2 3">DSM 20093</strain>
    </source>
</reference>
<sequence>MVVVMKFAPLYDPNARKESPKPVQVDLRKVFGIGLALWIIAFVVVLVMMAMGQPHMHNAFVITLSGVIIGICLLIWEFFDRSDYRRLGAD</sequence>
<evidence type="ECO:0000313" key="2">
    <source>
        <dbReference type="EMBL" id="EFA22701.1"/>
    </source>
</evidence>
<dbReference type="AlphaFoldDB" id="D1NV50"/>